<sequence>MSKTETVYVQRFNVFARLLHLTVIISFLTLALTGMALKFADEPWAGTIAAVFGSFRVLGVLHRIGAVLTFGYFFLHFILIFQNWRKTDRSLVSFILDKTIGMVPNIQDVKEIGQTLKWFVGAGDRPRYGRWTYWEKFDYFAVFWGVAVIGLTGICLWFPEWVTQFFPGSWLNIATIIHSDEALLATGFIFTIHFFNTHIRPEKWPLDRVIFTGTITLDELKHERPREYEMLVEEGRLDDVIVDRPPLWLIIFSYVFGFSALTIGMILVFTIIYTIFKMTFL</sequence>
<evidence type="ECO:0000313" key="3">
    <source>
        <dbReference type="Proteomes" id="UP000826725"/>
    </source>
</evidence>
<keyword evidence="1" id="KW-0472">Membrane</keyword>
<feature type="transmembrane region" description="Helical" evidence="1">
    <location>
        <begin position="137"/>
        <end position="159"/>
    </location>
</feature>
<accession>A0A8D5FFY9</accession>
<dbReference type="RefSeq" id="WP_228856030.1">
    <property type="nucleotide sequence ID" value="NZ_AP024086.1"/>
</dbReference>
<protein>
    <recommendedName>
        <fullName evidence="4">Cytochrome b561 bacterial/Ni-hydrogenase domain-containing protein</fullName>
    </recommendedName>
</protein>
<dbReference type="Proteomes" id="UP000826725">
    <property type="component" value="Chromosome"/>
</dbReference>
<keyword evidence="3" id="KW-1185">Reference proteome</keyword>
<dbReference type="AlphaFoldDB" id="A0A8D5FFY9"/>
<evidence type="ECO:0008006" key="4">
    <source>
        <dbReference type="Google" id="ProtNLM"/>
    </source>
</evidence>
<dbReference type="EMBL" id="AP024086">
    <property type="protein sequence ID" value="BCL59845.1"/>
    <property type="molecule type" value="Genomic_DNA"/>
</dbReference>
<dbReference type="KEGG" id="dbk:DGMP_05380"/>
<organism evidence="2 3">
    <name type="scientific">Desulfomarina profundi</name>
    <dbReference type="NCBI Taxonomy" id="2772557"/>
    <lineage>
        <taxon>Bacteria</taxon>
        <taxon>Pseudomonadati</taxon>
        <taxon>Thermodesulfobacteriota</taxon>
        <taxon>Desulfobulbia</taxon>
        <taxon>Desulfobulbales</taxon>
        <taxon>Desulfobulbaceae</taxon>
        <taxon>Desulfomarina</taxon>
    </lineage>
</organism>
<feature type="transmembrane region" description="Helical" evidence="1">
    <location>
        <begin position="21"/>
        <end position="40"/>
    </location>
</feature>
<keyword evidence="1" id="KW-0812">Transmembrane</keyword>
<evidence type="ECO:0000256" key="1">
    <source>
        <dbReference type="SAM" id="Phobius"/>
    </source>
</evidence>
<keyword evidence="1" id="KW-1133">Transmembrane helix</keyword>
<feature type="transmembrane region" description="Helical" evidence="1">
    <location>
        <begin position="60"/>
        <end position="81"/>
    </location>
</feature>
<gene>
    <name evidence="2" type="ORF">DGMP_05380</name>
</gene>
<evidence type="ECO:0000313" key="2">
    <source>
        <dbReference type="EMBL" id="BCL59845.1"/>
    </source>
</evidence>
<feature type="transmembrane region" description="Helical" evidence="1">
    <location>
        <begin position="247"/>
        <end position="276"/>
    </location>
</feature>
<reference evidence="2" key="1">
    <citation type="submission" date="2020-09" db="EMBL/GenBank/DDBJ databases">
        <title>Desulfogranum mesoprofundum gen. nov., sp. nov., a novel mesophilic, sulfate-reducing chemolithoautotroph isolated from a deep-sea hydrothermal vent chimney in the Suiyo Seamount.</title>
        <authorList>
            <person name="Hashimoto Y."/>
            <person name="Nakagawa S."/>
        </authorList>
    </citation>
    <scope>NUCLEOTIDE SEQUENCE</scope>
    <source>
        <strain evidence="2">KT2</strain>
    </source>
</reference>
<name>A0A8D5FFY9_9BACT</name>
<proteinExistence type="predicted"/>